<feature type="transmembrane region" description="Helical" evidence="7">
    <location>
        <begin position="191"/>
        <end position="207"/>
    </location>
</feature>
<dbReference type="STRING" id="1129374.AJE_05971"/>
<dbReference type="InterPro" id="IPR022732">
    <property type="entry name" value="Peptidase_S54_GlpG_N"/>
</dbReference>
<dbReference type="InterPro" id="IPR022764">
    <property type="entry name" value="Peptidase_S54_rhomboid_dom"/>
</dbReference>
<dbReference type="Pfam" id="PF12122">
    <property type="entry name" value="Rhomboid_N"/>
    <property type="match status" value="1"/>
</dbReference>
<feature type="transmembrane region" description="Helical" evidence="7">
    <location>
        <begin position="167"/>
        <end position="185"/>
    </location>
</feature>
<reference evidence="10 11" key="1">
    <citation type="journal article" date="2012" name="J. Bacteriol.">
        <title>Genome Sequence of Extracellular-Protease-Producing Alishewanella jeotgali Isolated from Traditional Korean Fermented Seafood.</title>
        <authorList>
            <person name="Jung J."/>
            <person name="Chun J."/>
            <person name="Park W."/>
        </authorList>
    </citation>
    <scope>NUCLEOTIDE SEQUENCE [LARGE SCALE GENOMIC DNA]</scope>
    <source>
        <strain evidence="10 11">KCTC 22429</strain>
    </source>
</reference>
<dbReference type="PANTHER" id="PTHR43731">
    <property type="entry name" value="RHOMBOID PROTEASE"/>
    <property type="match status" value="1"/>
</dbReference>
<keyword evidence="4 7" id="KW-0812">Transmembrane</keyword>
<evidence type="ECO:0000256" key="3">
    <source>
        <dbReference type="ARBA" id="ARBA00022519"/>
    </source>
</evidence>
<evidence type="ECO:0000256" key="4">
    <source>
        <dbReference type="ARBA" id="ARBA00022692"/>
    </source>
</evidence>
<dbReference type="SUPFAM" id="SSF144091">
    <property type="entry name" value="Rhomboid-like"/>
    <property type="match status" value="1"/>
</dbReference>
<dbReference type="Pfam" id="PF01694">
    <property type="entry name" value="Rhomboid"/>
    <property type="match status" value="1"/>
</dbReference>
<keyword evidence="5 7" id="KW-1133">Transmembrane helix</keyword>
<keyword evidence="2" id="KW-1003">Cell membrane</keyword>
<comment type="caution">
    <text evidence="10">The sequence shown here is derived from an EMBL/GenBank/DDBJ whole genome shotgun (WGS) entry which is preliminary data.</text>
</comment>
<dbReference type="InterPro" id="IPR050925">
    <property type="entry name" value="Rhomboid_protease_S54"/>
</dbReference>
<dbReference type="AlphaFoldDB" id="H3ZCX1"/>
<feature type="domain" description="Peptidase S54 GlpG peptidase N-terminal" evidence="9">
    <location>
        <begin position="5"/>
        <end position="75"/>
    </location>
</feature>
<evidence type="ECO:0000313" key="10">
    <source>
        <dbReference type="EMBL" id="EHR41560.1"/>
    </source>
</evidence>
<comment type="subcellular location">
    <subcellularLocation>
        <location evidence="1">Membrane</location>
        <topology evidence="1">Multi-pass membrane protein</topology>
    </subcellularLocation>
</comment>
<evidence type="ECO:0000313" key="11">
    <source>
        <dbReference type="Proteomes" id="UP000012046"/>
    </source>
</evidence>
<dbReference type="Proteomes" id="UP000012046">
    <property type="component" value="Unassembled WGS sequence"/>
</dbReference>
<feature type="transmembrane region" description="Helical" evidence="7">
    <location>
        <begin position="93"/>
        <end position="112"/>
    </location>
</feature>
<feature type="transmembrane region" description="Helical" evidence="7">
    <location>
        <begin position="132"/>
        <end position="155"/>
    </location>
</feature>
<dbReference type="GO" id="GO:0004252">
    <property type="term" value="F:serine-type endopeptidase activity"/>
    <property type="evidence" value="ECO:0007669"/>
    <property type="project" value="InterPro"/>
</dbReference>
<keyword evidence="11" id="KW-1185">Reference proteome</keyword>
<keyword evidence="3" id="KW-0997">Cell inner membrane</keyword>
<accession>H3ZCX1</accession>
<dbReference type="InterPro" id="IPR038236">
    <property type="entry name" value="GlpG_N_sf"/>
</dbReference>
<organism evidence="10 11">
    <name type="scientific">Alishewanella jeotgali KCTC 22429</name>
    <dbReference type="NCBI Taxonomy" id="1129374"/>
    <lineage>
        <taxon>Bacteria</taxon>
        <taxon>Pseudomonadati</taxon>
        <taxon>Pseudomonadota</taxon>
        <taxon>Gammaproteobacteria</taxon>
        <taxon>Alteromonadales</taxon>
        <taxon>Alteromonadaceae</taxon>
        <taxon>Alishewanella</taxon>
    </lineage>
</organism>
<dbReference type="InterPro" id="IPR023662">
    <property type="entry name" value="Rhomboid_protease_GlpG"/>
</dbReference>
<dbReference type="InterPro" id="IPR035952">
    <property type="entry name" value="Rhomboid-like_sf"/>
</dbReference>
<dbReference type="PATRIC" id="fig|1129374.4.peg.1198"/>
<evidence type="ECO:0000259" key="9">
    <source>
        <dbReference type="Pfam" id="PF12122"/>
    </source>
</evidence>
<feature type="transmembrane region" description="Helical" evidence="7">
    <location>
        <begin position="246"/>
        <end position="262"/>
    </location>
</feature>
<evidence type="ECO:0000256" key="6">
    <source>
        <dbReference type="ARBA" id="ARBA00023136"/>
    </source>
</evidence>
<gene>
    <name evidence="10" type="ORF">AJE_05971</name>
</gene>
<dbReference type="Gene3D" id="3.30.70.2350">
    <property type="match status" value="1"/>
</dbReference>
<evidence type="ECO:0000256" key="7">
    <source>
        <dbReference type="SAM" id="Phobius"/>
    </source>
</evidence>
<evidence type="ECO:0000256" key="5">
    <source>
        <dbReference type="ARBA" id="ARBA00022989"/>
    </source>
</evidence>
<feature type="domain" description="Peptidase S54 rhomboid" evidence="8">
    <location>
        <begin position="127"/>
        <end position="262"/>
    </location>
</feature>
<dbReference type="eggNOG" id="COG0705">
    <property type="taxonomic scope" value="Bacteria"/>
</dbReference>
<keyword evidence="6 7" id="KW-0472">Membrane</keyword>
<evidence type="ECO:0000256" key="2">
    <source>
        <dbReference type="ARBA" id="ARBA00022475"/>
    </source>
</evidence>
<evidence type="ECO:0000256" key="1">
    <source>
        <dbReference type="ARBA" id="ARBA00004141"/>
    </source>
</evidence>
<dbReference type="Gene3D" id="1.20.1540.10">
    <property type="entry name" value="Rhomboid-like"/>
    <property type="match status" value="1"/>
</dbReference>
<dbReference type="GO" id="GO:0016020">
    <property type="term" value="C:membrane"/>
    <property type="evidence" value="ECO:0007669"/>
    <property type="project" value="UniProtKB-SubCell"/>
</dbReference>
<dbReference type="PANTHER" id="PTHR43731:SF26">
    <property type="entry name" value="RHOMBOID-LIKE PROTEIN 10, CHLOROPLASTIC"/>
    <property type="match status" value="1"/>
</dbReference>
<dbReference type="GO" id="GO:0006508">
    <property type="term" value="P:proteolysis"/>
    <property type="evidence" value="ECO:0007669"/>
    <property type="project" value="InterPro"/>
</dbReference>
<dbReference type="EMBL" id="AHTH01000012">
    <property type="protein sequence ID" value="EHR41560.1"/>
    <property type="molecule type" value="Genomic_DNA"/>
</dbReference>
<sequence length="268" mass="30072">MLTKVAEFRAQPAALLFADYCTSQGLTVQLQLEGELTLLLADSAQLPQVEALLTEFIREPDHPRYQAAAWQQSNSVQLEPSIRLPSKQLWRQLPLTLLLVALTLAVYGWQQLDFRAAAQALLLTNNAELWRWLTPILLHFSLTHLVFNLAWWGLLGAKIERFRGSGFLLQLTLSSAVISNGLQLALAGPNFGGLSGVVYALVGYCYLSDVLSGRQRYQLGHGLFGFMLLWLLLGFFDLLWVNMANWAHLGGLGCGLLWAWLSRDRRHQ</sequence>
<dbReference type="NCBIfam" id="TIGR04239">
    <property type="entry name" value="rhombo_GlpG"/>
    <property type="match status" value="1"/>
</dbReference>
<proteinExistence type="predicted"/>
<name>H3ZCX1_9ALTE</name>
<dbReference type="RefSeq" id="WP_008606947.1">
    <property type="nucleotide sequence ID" value="NZ_AHTH01000012.1"/>
</dbReference>
<feature type="transmembrane region" description="Helical" evidence="7">
    <location>
        <begin position="219"/>
        <end position="240"/>
    </location>
</feature>
<protein>
    <submittedName>
        <fullName evidence="10">GlpG</fullName>
    </submittedName>
</protein>
<evidence type="ECO:0000259" key="8">
    <source>
        <dbReference type="Pfam" id="PF01694"/>
    </source>
</evidence>